<dbReference type="AlphaFoldDB" id="D2UZP6"/>
<organism evidence="3">
    <name type="scientific">Naegleria gruberi</name>
    <name type="common">Amoeba</name>
    <dbReference type="NCBI Taxonomy" id="5762"/>
    <lineage>
        <taxon>Eukaryota</taxon>
        <taxon>Discoba</taxon>
        <taxon>Heterolobosea</taxon>
        <taxon>Tetramitia</taxon>
        <taxon>Eutetramitia</taxon>
        <taxon>Vahlkampfiidae</taxon>
        <taxon>Naegleria</taxon>
    </lineage>
</organism>
<dbReference type="VEuPathDB" id="AmoebaDB:NAEGRDRAFT_77947"/>
<evidence type="ECO:0000313" key="2">
    <source>
        <dbReference type="EMBL" id="EFC50197.1"/>
    </source>
</evidence>
<proteinExistence type="predicted"/>
<dbReference type="SUPFAM" id="SSF50729">
    <property type="entry name" value="PH domain-like"/>
    <property type="match status" value="1"/>
</dbReference>
<dbReference type="OMA" id="FMKYKVE"/>
<dbReference type="InParanoid" id="D2UZP6"/>
<protein>
    <submittedName>
        <fullName evidence="2">Pleckstrin-like domain-containing protein</fullName>
    </submittedName>
</protein>
<evidence type="ECO:0000259" key="1">
    <source>
        <dbReference type="PROSITE" id="PS50003"/>
    </source>
</evidence>
<evidence type="ECO:0000313" key="3">
    <source>
        <dbReference type="Proteomes" id="UP000006671"/>
    </source>
</evidence>
<dbReference type="GeneID" id="8858882"/>
<dbReference type="SMART" id="SM00233">
    <property type="entry name" value="PH"/>
    <property type="match status" value="1"/>
</dbReference>
<accession>D2UZP6</accession>
<dbReference type="KEGG" id="ngr:NAEGRDRAFT_77947"/>
<dbReference type="EMBL" id="GG738846">
    <property type="protein sequence ID" value="EFC50197.1"/>
    <property type="molecule type" value="Genomic_DNA"/>
</dbReference>
<name>D2UZP6_NAEGR</name>
<dbReference type="Proteomes" id="UP000006671">
    <property type="component" value="Unassembled WGS sequence"/>
</dbReference>
<feature type="domain" description="PH" evidence="1">
    <location>
        <begin position="263"/>
        <end position="383"/>
    </location>
</feature>
<gene>
    <name evidence="2" type="ORF">NAEGRDRAFT_77947</name>
</gene>
<dbReference type="InterPro" id="IPR001849">
    <property type="entry name" value="PH_domain"/>
</dbReference>
<keyword evidence="3" id="KW-1185">Reference proteome</keyword>
<dbReference type="RefSeq" id="XP_002682941.1">
    <property type="nucleotide sequence ID" value="XM_002682895.1"/>
</dbReference>
<dbReference type="PROSITE" id="PS50003">
    <property type="entry name" value="PH_DOMAIN"/>
    <property type="match status" value="1"/>
</dbReference>
<reference evidence="2 3" key="1">
    <citation type="journal article" date="2010" name="Cell">
        <title>The genome of Naegleria gruberi illuminates early eukaryotic versatility.</title>
        <authorList>
            <person name="Fritz-Laylin L.K."/>
            <person name="Prochnik S.E."/>
            <person name="Ginger M.L."/>
            <person name="Dacks J.B."/>
            <person name="Carpenter M.L."/>
            <person name="Field M.C."/>
            <person name="Kuo A."/>
            <person name="Paredez A."/>
            <person name="Chapman J."/>
            <person name="Pham J."/>
            <person name="Shu S."/>
            <person name="Neupane R."/>
            <person name="Cipriano M."/>
            <person name="Mancuso J."/>
            <person name="Tu H."/>
            <person name="Salamov A."/>
            <person name="Lindquist E."/>
            <person name="Shapiro H."/>
            <person name="Lucas S."/>
            <person name="Grigoriev I.V."/>
            <person name="Cande W.Z."/>
            <person name="Fulton C."/>
            <person name="Rokhsar D.S."/>
            <person name="Dawson S.C."/>
        </authorList>
    </citation>
    <scope>NUCLEOTIDE SEQUENCE [LARGE SCALE GENOMIC DNA]</scope>
    <source>
        <strain evidence="2 3">NEG-M</strain>
    </source>
</reference>
<sequence>MVHPIMKSSIGLDVFMKYKVESFFKKLDALKKVVNNESMESEEQVNHLFKLMIRFISSTLLFINSLTNANIPDHYIIAKNQLPKYLSYFDKQELLETSLQECKNSQNIFNLLSDYINENHIDNGEYFISSRVFSNTTTTCIDSTNNTATPNTTTNNNNTNILDSMIGGGLSSIDQHSQIIQSPIPLISVINKDNQWIKIPSIESTTCNIDDSASELFESLFGNDIYSQIPNTNQTLNLSSLKSLTHYLINKNSNTFNEAFKFSILKQGSAYKKDVKSFFQNSKLKKRHILLVHSSNQKFKLILFNADGSSNDIFHNEMKPLEEIELSNLCYLTINDNPKKNISISSLNTLTINDRTEKKKWLFEFSNEFERDEWFYMLKYCLLLC</sequence>